<dbReference type="STRING" id="1095630.A0A2J6TLE4"/>
<keyword evidence="2" id="KW-0597">Phosphoprotein</keyword>
<accession>A0A2J6TLE4</accession>
<proteinExistence type="predicted"/>
<dbReference type="InterPro" id="IPR036291">
    <property type="entry name" value="NAD(P)-bd_dom_sf"/>
</dbReference>
<dbReference type="Pfam" id="PF07993">
    <property type="entry name" value="NAD_binding_4"/>
    <property type="match status" value="1"/>
</dbReference>
<evidence type="ECO:0000313" key="4">
    <source>
        <dbReference type="EMBL" id="PMD63802.1"/>
    </source>
</evidence>
<dbReference type="SUPFAM" id="SSF51735">
    <property type="entry name" value="NAD(P)-binding Rossmann-fold domains"/>
    <property type="match status" value="1"/>
</dbReference>
<dbReference type="PANTHER" id="PTHR43439">
    <property type="entry name" value="PHENYLACETATE-COENZYME A LIGASE"/>
    <property type="match status" value="1"/>
</dbReference>
<organism evidence="4 5">
    <name type="scientific">Hyaloscypha bicolor E</name>
    <dbReference type="NCBI Taxonomy" id="1095630"/>
    <lineage>
        <taxon>Eukaryota</taxon>
        <taxon>Fungi</taxon>
        <taxon>Dikarya</taxon>
        <taxon>Ascomycota</taxon>
        <taxon>Pezizomycotina</taxon>
        <taxon>Leotiomycetes</taxon>
        <taxon>Helotiales</taxon>
        <taxon>Hyaloscyphaceae</taxon>
        <taxon>Hyaloscypha</taxon>
        <taxon>Hyaloscypha bicolor</taxon>
    </lineage>
</organism>
<dbReference type="InterPro" id="IPR051414">
    <property type="entry name" value="Adenylate-forming_Reductase"/>
</dbReference>
<dbReference type="InParanoid" id="A0A2J6TLE4"/>
<reference evidence="4 5" key="1">
    <citation type="submission" date="2016-04" db="EMBL/GenBank/DDBJ databases">
        <title>A degradative enzymes factory behind the ericoid mycorrhizal symbiosis.</title>
        <authorList>
            <consortium name="DOE Joint Genome Institute"/>
            <person name="Martino E."/>
            <person name="Morin E."/>
            <person name="Grelet G."/>
            <person name="Kuo A."/>
            <person name="Kohler A."/>
            <person name="Daghino S."/>
            <person name="Barry K."/>
            <person name="Choi C."/>
            <person name="Cichocki N."/>
            <person name="Clum A."/>
            <person name="Copeland A."/>
            <person name="Hainaut M."/>
            <person name="Haridas S."/>
            <person name="Labutti K."/>
            <person name="Lindquist E."/>
            <person name="Lipzen A."/>
            <person name="Khouja H.-R."/>
            <person name="Murat C."/>
            <person name="Ohm R."/>
            <person name="Olson A."/>
            <person name="Spatafora J."/>
            <person name="Veneault-Fourrey C."/>
            <person name="Henrissat B."/>
            <person name="Grigoriev I."/>
            <person name="Martin F."/>
            <person name="Perotto S."/>
        </authorList>
    </citation>
    <scope>NUCLEOTIDE SEQUENCE [LARGE SCALE GENOMIC DNA]</scope>
    <source>
        <strain evidence="4 5">E</strain>
    </source>
</reference>
<dbReference type="Gene3D" id="3.40.50.720">
    <property type="entry name" value="NAD(P)-binding Rossmann-like Domain"/>
    <property type="match status" value="1"/>
</dbReference>
<name>A0A2J6TLE4_9HELO</name>
<dbReference type="PANTHER" id="PTHR43439:SF2">
    <property type="entry name" value="ENZYME, PUTATIVE (JCVI)-RELATED"/>
    <property type="match status" value="1"/>
</dbReference>
<evidence type="ECO:0000256" key="1">
    <source>
        <dbReference type="ARBA" id="ARBA00022450"/>
    </source>
</evidence>
<evidence type="ECO:0000313" key="5">
    <source>
        <dbReference type="Proteomes" id="UP000235371"/>
    </source>
</evidence>
<dbReference type="OrthoDB" id="429813at2759"/>
<sequence>MDSLKVLLVVQRFRAAVHTIGAFIFLEEINPRLIYSSPSVDKMTEEILGLAHKMEGIEQNHARGQDEKLTRTVLAWSTFFHPCRKAGKLLQNVLLTGTTGSLGSYLLAAFDNMPNSEVGKIYCLNRSPNSKDRQKKSSIARGLNTAWENERVEFLQADLSQRELGLGPEKYAEPLNNTTVVIHNDWQVDFNFILDSFESWIRGVRNLLDFSAQSAHEAPLIFMSSVSIAHGLMVLHPGEMVPEAVPDDFDAPEQIGYAESKSSGIPSTILRTGQITGPLEGNCVWNRNEWLPSIVTSSKHLGALPETLGTFEAVDRIPVDVLALTMLELVKNTLRRNGMRTMVYNLVNSRTTIWSALVPHVQTIAGIEKLVALREWVEILEQSSLESNGAIVEINLALKLLDFMRGLSLKEGPSNARSMYEVKALLRDSQQASEPTKVTVEWIGKWMRLWGL</sequence>
<dbReference type="InterPro" id="IPR013120">
    <property type="entry name" value="FAR_NAD-bd"/>
</dbReference>
<dbReference type="AlphaFoldDB" id="A0A2J6TLE4"/>
<evidence type="ECO:0000256" key="2">
    <source>
        <dbReference type="ARBA" id="ARBA00022553"/>
    </source>
</evidence>
<feature type="domain" description="Thioester reductase (TE)" evidence="3">
    <location>
        <begin position="95"/>
        <end position="231"/>
    </location>
</feature>
<dbReference type="Proteomes" id="UP000235371">
    <property type="component" value="Unassembled WGS sequence"/>
</dbReference>
<keyword evidence="1" id="KW-0596">Phosphopantetheine</keyword>
<protein>
    <submittedName>
        <fullName evidence="4">NAD(P)-binding protein</fullName>
    </submittedName>
</protein>
<evidence type="ECO:0000259" key="3">
    <source>
        <dbReference type="Pfam" id="PF07993"/>
    </source>
</evidence>
<dbReference type="RefSeq" id="XP_024740706.1">
    <property type="nucleotide sequence ID" value="XM_024882656.1"/>
</dbReference>
<dbReference type="EMBL" id="KZ613779">
    <property type="protein sequence ID" value="PMD63802.1"/>
    <property type="molecule type" value="Genomic_DNA"/>
</dbReference>
<dbReference type="GeneID" id="36590733"/>
<keyword evidence="5" id="KW-1185">Reference proteome</keyword>
<gene>
    <name evidence="4" type="ORF">K444DRAFT_626490</name>
</gene>